<gene>
    <name evidence="2" type="ORF">TSPGSL018_31363</name>
</gene>
<feature type="signal peptide" evidence="1">
    <location>
        <begin position="1"/>
        <end position="21"/>
    </location>
</feature>
<dbReference type="EMBL" id="GBEZ01027915">
    <property type="protein sequence ID" value="JAC59454.1"/>
    <property type="molecule type" value="Transcribed_RNA"/>
</dbReference>
<proteinExistence type="predicted"/>
<organism evidence="2">
    <name type="scientific">Tetraselmis sp. GSL018</name>
    <dbReference type="NCBI Taxonomy" id="582737"/>
    <lineage>
        <taxon>Eukaryota</taxon>
        <taxon>Viridiplantae</taxon>
        <taxon>Chlorophyta</taxon>
        <taxon>core chlorophytes</taxon>
        <taxon>Chlorodendrophyceae</taxon>
        <taxon>Chlorodendrales</taxon>
        <taxon>Chlorodendraceae</taxon>
        <taxon>Tetraselmis</taxon>
    </lineage>
</organism>
<keyword evidence="1" id="KW-0732">Signal</keyword>
<evidence type="ECO:0000313" key="2">
    <source>
        <dbReference type="EMBL" id="JAC59454.1"/>
    </source>
</evidence>
<reference evidence="2" key="1">
    <citation type="submission" date="2014-05" db="EMBL/GenBank/DDBJ databases">
        <title>The transcriptome of the halophilic microalga Tetraselmis sp. GSL018 isolated from the Great Salt Lake, Utah.</title>
        <authorList>
            <person name="Jinkerson R.E."/>
            <person name="D'Adamo S."/>
            <person name="Posewitz M.C."/>
        </authorList>
    </citation>
    <scope>NUCLEOTIDE SEQUENCE</scope>
    <source>
        <strain evidence="2">GSL018</strain>
    </source>
</reference>
<feature type="non-terminal residue" evidence="2">
    <location>
        <position position="68"/>
    </location>
</feature>
<dbReference type="AlphaFoldDB" id="A0A061QM07"/>
<protein>
    <submittedName>
        <fullName evidence="2">Uncharacterized protein</fullName>
    </submittedName>
</protein>
<evidence type="ECO:0000256" key="1">
    <source>
        <dbReference type="SAM" id="SignalP"/>
    </source>
</evidence>
<sequence length="68" mass="7306">LVLLLMKCLVIVGECCTSHSAAPYCNCNSILKQLTGTTPGIFGLNFPCPRLIPEPVQSIPLRVQKGHA</sequence>
<accession>A0A061QM07</accession>
<feature type="non-terminal residue" evidence="2">
    <location>
        <position position="1"/>
    </location>
</feature>
<name>A0A061QM07_9CHLO</name>
<feature type="chain" id="PRO_5001609073" evidence="1">
    <location>
        <begin position="22"/>
        <end position="68"/>
    </location>
</feature>